<keyword evidence="1" id="KW-0548">Nucleotidyltransferase</keyword>
<feature type="non-terminal residue" evidence="1">
    <location>
        <position position="91"/>
    </location>
</feature>
<dbReference type="EMBL" id="LXQA010102887">
    <property type="protein sequence ID" value="MCI16890.1"/>
    <property type="molecule type" value="Genomic_DNA"/>
</dbReference>
<dbReference type="GO" id="GO:0003964">
    <property type="term" value="F:RNA-directed DNA polymerase activity"/>
    <property type="evidence" value="ECO:0007669"/>
    <property type="project" value="UniProtKB-KW"/>
</dbReference>
<evidence type="ECO:0000313" key="1">
    <source>
        <dbReference type="EMBL" id="MCI16890.1"/>
    </source>
</evidence>
<dbReference type="AlphaFoldDB" id="A0A392PZL1"/>
<name>A0A392PZL1_9FABA</name>
<accession>A0A392PZL1</accession>
<keyword evidence="2" id="KW-1185">Reference proteome</keyword>
<sequence length="91" mass="10190">MEAMVARNLFTGYRIGELDAISVSHLQFADDTLLMGVKSWANVRALRAVSGLKASWFLGTGVGSFKDWIVWVEESLPFFWWSSDSAKVCLD</sequence>
<protein>
    <submittedName>
        <fullName evidence="1">RNA-directed DNA polymerase (Reverse transcriptase)</fullName>
    </submittedName>
</protein>
<keyword evidence="1" id="KW-0695">RNA-directed DNA polymerase</keyword>
<comment type="caution">
    <text evidence="1">The sequence shown here is derived from an EMBL/GenBank/DDBJ whole genome shotgun (WGS) entry which is preliminary data.</text>
</comment>
<organism evidence="1 2">
    <name type="scientific">Trifolium medium</name>
    <dbReference type="NCBI Taxonomy" id="97028"/>
    <lineage>
        <taxon>Eukaryota</taxon>
        <taxon>Viridiplantae</taxon>
        <taxon>Streptophyta</taxon>
        <taxon>Embryophyta</taxon>
        <taxon>Tracheophyta</taxon>
        <taxon>Spermatophyta</taxon>
        <taxon>Magnoliopsida</taxon>
        <taxon>eudicotyledons</taxon>
        <taxon>Gunneridae</taxon>
        <taxon>Pentapetalae</taxon>
        <taxon>rosids</taxon>
        <taxon>fabids</taxon>
        <taxon>Fabales</taxon>
        <taxon>Fabaceae</taxon>
        <taxon>Papilionoideae</taxon>
        <taxon>50 kb inversion clade</taxon>
        <taxon>NPAAA clade</taxon>
        <taxon>Hologalegina</taxon>
        <taxon>IRL clade</taxon>
        <taxon>Trifolieae</taxon>
        <taxon>Trifolium</taxon>
    </lineage>
</organism>
<evidence type="ECO:0000313" key="2">
    <source>
        <dbReference type="Proteomes" id="UP000265520"/>
    </source>
</evidence>
<keyword evidence="1" id="KW-0808">Transferase</keyword>
<dbReference type="Proteomes" id="UP000265520">
    <property type="component" value="Unassembled WGS sequence"/>
</dbReference>
<reference evidence="1 2" key="1">
    <citation type="journal article" date="2018" name="Front. Plant Sci.">
        <title>Red Clover (Trifolium pratense) and Zigzag Clover (T. medium) - A Picture of Genomic Similarities and Differences.</title>
        <authorList>
            <person name="Dluhosova J."/>
            <person name="Istvanek J."/>
            <person name="Nedelnik J."/>
            <person name="Repkova J."/>
        </authorList>
    </citation>
    <scope>NUCLEOTIDE SEQUENCE [LARGE SCALE GENOMIC DNA]</scope>
    <source>
        <strain evidence="2">cv. 10/8</strain>
        <tissue evidence="1">Leaf</tissue>
    </source>
</reference>
<proteinExistence type="predicted"/>